<reference evidence="1" key="1">
    <citation type="journal article" date="2015" name="Nature">
        <title>Complex archaea that bridge the gap between prokaryotes and eukaryotes.</title>
        <authorList>
            <person name="Spang A."/>
            <person name="Saw J.H."/>
            <person name="Jorgensen S.L."/>
            <person name="Zaremba-Niedzwiedzka K."/>
            <person name="Martijn J."/>
            <person name="Lind A.E."/>
            <person name="van Eijk R."/>
            <person name="Schleper C."/>
            <person name="Guy L."/>
            <person name="Ettema T.J."/>
        </authorList>
    </citation>
    <scope>NUCLEOTIDE SEQUENCE</scope>
</reference>
<sequence>MPSRTTAEQINWVAGMKGLHDSVIPGSDPKLTPDLRNVKVRYGRVFGRGGMKKYLAISTVAANPPIIDLLNYPRSGS</sequence>
<feature type="non-terminal residue" evidence="1">
    <location>
        <position position="77"/>
    </location>
</feature>
<dbReference type="EMBL" id="LAZR01061875">
    <property type="protein sequence ID" value="KKK62692.1"/>
    <property type="molecule type" value="Genomic_DNA"/>
</dbReference>
<proteinExistence type="predicted"/>
<protein>
    <submittedName>
        <fullName evidence="1">Uncharacterized protein</fullName>
    </submittedName>
</protein>
<organism evidence="1">
    <name type="scientific">marine sediment metagenome</name>
    <dbReference type="NCBI Taxonomy" id="412755"/>
    <lineage>
        <taxon>unclassified sequences</taxon>
        <taxon>metagenomes</taxon>
        <taxon>ecological metagenomes</taxon>
    </lineage>
</organism>
<evidence type="ECO:0000313" key="1">
    <source>
        <dbReference type="EMBL" id="KKK62692.1"/>
    </source>
</evidence>
<comment type="caution">
    <text evidence="1">The sequence shown here is derived from an EMBL/GenBank/DDBJ whole genome shotgun (WGS) entry which is preliminary data.</text>
</comment>
<dbReference type="AlphaFoldDB" id="A0A0F8X0P7"/>
<gene>
    <name evidence="1" type="ORF">LCGC14_3001760</name>
</gene>
<name>A0A0F8X0P7_9ZZZZ</name>
<accession>A0A0F8X0P7</accession>